<dbReference type="GO" id="GO:0009116">
    <property type="term" value="P:nucleoside metabolic process"/>
    <property type="evidence" value="ECO:0007669"/>
    <property type="project" value="InterPro"/>
</dbReference>
<dbReference type="CDD" id="cd09008">
    <property type="entry name" value="MTAN"/>
    <property type="match status" value="1"/>
</dbReference>
<protein>
    <submittedName>
        <fullName evidence="6">Pfs domain protein</fullName>
    </submittedName>
</protein>
<dbReference type="InterPro" id="IPR000845">
    <property type="entry name" value="Nucleoside_phosphorylase_d"/>
</dbReference>
<feature type="repeat" description="WD" evidence="3">
    <location>
        <begin position="485"/>
        <end position="526"/>
    </location>
</feature>
<dbReference type="InterPro" id="IPR015943">
    <property type="entry name" value="WD40/YVTN_repeat-like_dom_sf"/>
</dbReference>
<dbReference type="SMART" id="SM00320">
    <property type="entry name" value="WD40"/>
    <property type="match status" value="8"/>
</dbReference>
<dbReference type="InterPro" id="IPR035994">
    <property type="entry name" value="Nucleoside_phosphorylase_sf"/>
</dbReference>
<evidence type="ECO:0000313" key="6">
    <source>
        <dbReference type="EMBL" id="OGM43807.1"/>
    </source>
</evidence>
<dbReference type="EMBL" id="LYCR01000064">
    <property type="protein sequence ID" value="OGM43807.1"/>
    <property type="molecule type" value="Genomic_DNA"/>
</dbReference>
<evidence type="ECO:0000256" key="2">
    <source>
        <dbReference type="ARBA" id="ARBA00022737"/>
    </source>
</evidence>
<dbReference type="RefSeq" id="XP_022387524.1">
    <property type="nucleotide sequence ID" value="XM_022534717.1"/>
</dbReference>
<gene>
    <name evidence="6" type="ORF">ABOM_007588</name>
</gene>
<comment type="caution">
    <text evidence="6">The sequence shown here is derived from an EMBL/GenBank/DDBJ whole genome shotgun (WGS) entry which is preliminary data.</text>
</comment>
<evidence type="ECO:0000256" key="3">
    <source>
        <dbReference type="PROSITE-ProRule" id="PRU00221"/>
    </source>
</evidence>
<keyword evidence="2" id="KW-0677">Repeat</keyword>
<dbReference type="InterPro" id="IPR053137">
    <property type="entry name" value="NLR-like"/>
</dbReference>
<reference evidence="6 7" key="1">
    <citation type="journal article" date="2016" name="Genome Biol. Evol.">
        <title>Draft genome sequence of an aflatoxigenic Aspergillus species, A. bombycis.</title>
        <authorList>
            <person name="Moore G.G."/>
            <person name="Mack B.M."/>
            <person name="Beltz S.B."/>
            <person name="Gilbert M.K."/>
        </authorList>
    </citation>
    <scope>NUCLEOTIDE SEQUENCE [LARGE SCALE GENOMIC DNA]</scope>
    <source>
        <strain evidence="7">NRRL 26010</strain>
    </source>
</reference>
<dbReference type="Gene3D" id="2.130.10.10">
    <property type="entry name" value="YVTN repeat-like/Quinoprotein amine dehydrogenase"/>
    <property type="match status" value="2"/>
</dbReference>
<dbReference type="Pfam" id="PF01048">
    <property type="entry name" value="PNP_UDP_1"/>
    <property type="match status" value="1"/>
</dbReference>
<keyword evidence="7" id="KW-1185">Reference proteome</keyword>
<dbReference type="AlphaFoldDB" id="A0A1F7ZWJ5"/>
<dbReference type="GO" id="GO:0003824">
    <property type="term" value="F:catalytic activity"/>
    <property type="evidence" value="ECO:0007669"/>
    <property type="project" value="InterPro"/>
</dbReference>
<dbReference type="PROSITE" id="PS50082">
    <property type="entry name" value="WD_REPEATS_2"/>
    <property type="match status" value="5"/>
</dbReference>
<dbReference type="InterPro" id="IPR036322">
    <property type="entry name" value="WD40_repeat_dom_sf"/>
</dbReference>
<feature type="region of interest" description="Disordered" evidence="4">
    <location>
        <begin position="355"/>
        <end position="380"/>
    </location>
</feature>
<evidence type="ECO:0000256" key="4">
    <source>
        <dbReference type="SAM" id="MobiDB-lite"/>
    </source>
</evidence>
<dbReference type="InterPro" id="IPR019775">
    <property type="entry name" value="WD40_repeat_CS"/>
</dbReference>
<dbReference type="PANTHER" id="PTHR46082:SF11">
    <property type="entry name" value="AAA+ ATPASE DOMAIN-CONTAINING PROTEIN-RELATED"/>
    <property type="match status" value="1"/>
</dbReference>
<feature type="repeat" description="WD" evidence="3">
    <location>
        <begin position="443"/>
        <end position="475"/>
    </location>
</feature>
<feature type="repeat" description="WD" evidence="3">
    <location>
        <begin position="694"/>
        <end position="735"/>
    </location>
</feature>
<proteinExistence type="predicted"/>
<accession>A0A1F7ZWJ5</accession>
<dbReference type="PRINTS" id="PR00320">
    <property type="entry name" value="GPROTEINBRPT"/>
</dbReference>
<dbReference type="CDD" id="cd00200">
    <property type="entry name" value="WD40"/>
    <property type="match status" value="1"/>
</dbReference>
<dbReference type="OrthoDB" id="1577640at2759"/>
<evidence type="ECO:0000313" key="7">
    <source>
        <dbReference type="Proteomes" id="UP000179179"/>
    </source>
</evidence>
<feature type="repeat" description="WD" evidence="3">
    <location>
        <begin position="527"/>
        <end position="568"/>
    </location>
</feature>
<evidence type="ECO:0000259" key="5">
    <source>
        <dbReference type="Pfam" id="PF01048"/>
    </source>
</evidence>
<dbReference type="SUPFAM" id="SSF53167">
    <property type="entry name" value="Purine and uridine phosphorylases"/>
    <property type="match status" value="1"/>
</dbReference>
<feature type="domain" description="Nucleoside phosphorylase" evidence="5">
    <location>
        <begin position="208"/>
        <end position="292"/>
    </location>
</feature>
<dbReference type="Pfam" id="PF00400">
    <property type="entry name" value="WD40"/>
    <property type="match status" value="6"/>
</dbReference>
<feature type="repeat" description="WD" evidence="3">
    <location>
        <begin position="652"/>
        <end position="693"/>
    </location>
</feature>
<dbReference type="STRING" id="109264.A0A1F7ZWJ5"/>
<dbReference type="GeneID" id="34450978"/>
<dbReference type="PROSITE" id="PS50294">
    <property type="entry name" value="WD_REPEATS_REGION"/>
    <property type="match status" value="5"/>
</dbReference>
<sequence length="772" mass="84033">MTTLSRDDYTVGWICALPPELAAAYLMMDKIHPDLDIPQADQNTYILGNIGKHNVVMACLPSGGYGIAPAATVAVQLRTTFPFVRFSLMVGIGGGAPSSGRDIRLGDIVVGLPEEGCGGVIQYDLGKILSGGHFHRTGMLNRPPEILLTAVSKLRSFDFWKRSQVPEFISHVQATSAKFARPEQEDRLFRTDYTHRDGDTCKECDPAQIIRRSLRSNNDPVVHYGRIASANQVMKDSRRRDQLAKKLGICCVEMEAAGLMNNIPCLVIRGISDYADSHKNEEWQLYAVTAAAAYAKELILAVSTNPSNHLPTTQEQKATSPSPALNTTATNKLDMLNQDPEIAKEINNLSQHVATEHGDAPRSNHTKSQNRLEENSAPEKSTHILSAIKEFASLDILRLSGGTATLRNTEECGKTPIQLSKDKIIRPEPVRNDNIEQASHTTLKGHSRLVACVSFSPNGKTIGSGSLDHQVRLWDATKGITNFVLNGHSDRVNTIVFSPDGRLLASGSRDKTVRLWDTTKGTIQVVLNGHIGRVSTIKFSPDGNLVASESLDGDYKLWHSATGNMHRILNDPYRRLTAVEFSPDNRMVALGTHDDSLGLLNNATGAFQTLRGTSVEKVNCIAFSPDGSMLACVVGKEITLWNTTTCTMHSTLSGHRQRINIMAFSPDGAVVASGSSDRTVRLWQTGTGTMIKILAGHSKPVNAVAFSPNGKMTASGSDDKTVRLWNVSTGAAQRLTSYWGKHCNSLAFSPDGRLVAYPSGENIKIYTTGIQN</sequence>
<keyword evidence="1 3" id="KW-0853">WD repeat</keyword>
<dbReference type="SUPFAM" id="SSF50978">
    <property type="entry name" value="WD40 repeat-like"/>
    <property type="match status" value="1"/>
</dbReference>
<dbReference type="InterPro" id="IPR020472">
    <property type="entry name" value="WD40_PAC1"/>
</dbReference>
<organism evidence="6 7">
    <name type="scientific">Aspergillus bombycis</name>
    <dbReference type="NCBI Taxonomy" id="109264"/>
    <lineage>
        <taxon>Eukaryota</taxon>
        <taxon>Fungi</taxon>
        <taxon>Dikarya</taxon>
        <taxon>Ascomycota</taxon>
        <taxon>Pezizomycotina</taxon>
        <taxon>Eurotiomycetes</taxon>
        <taxon>Eurotiomycetidae</taxon>
        <taxon>Eurotiales</taxon>
        <taxon>Aspergillaceae</taxon>
        <taxon>Aspergillus</taxon>
    </lineage>
</organism>
<dbReference type="PROSITE" id="PS00678">
    <property type="entry name" value="WD_REPEATS_1"/>
    <property type="match status" value="1"/>
</dbReference>
<name>A0A1F7ZWJ5_9EURO</name>
<dbReference type="InterPro" id="IPR001680">
    <property type="entry name" value="WD40_rpt"/>
</dbReference>
<dbReference type="PANTHER" id="PTHR46082">
    <property type="entry name" value="ATP/GTP-BINDING PROTEIN-RELATED"/>
    <property type="match status" value="1"/>
</dbReference>
<dbReference type="Proteomes" id="UP000179179">
    <property type="component" value="Unassembled WGS sequence"/>
</dbReference>
<dbReference type="Gene3D" id="3.40.50.1580">
    <property type="entry name" value="Nucleoside phosphorylase domain"/>
    <property type="match status" value="1"/>
</dbReference>
<evidence type="ECO:0000256" key="1">
    <source>
        <dbReference type="ARBA" id="ARBA00022574"/>
    </source>
</evidence>